<keyword evidence="4" id="KW-0546">Nucleotide metabolism</keyword>
<evidence type="ECO:0000256" key="4">
    <source>
        <dbReference type="ARBA" id="ARBA00023080"/>
    </source>
</evidence>
<dbReference type="RefSeq" id="YP_010112654.1">
    <property type="nucleotide sequence ID" value="NC_055894.1"/>
</dbReference>
<reference evidence="7 8" key="1">
    <citation type="submission" date="2020-07" db="EMBL/GenBank/DDBJ databases">
        <title>Taxonomic proposal: Crassvirales, a new order of highly abundant and diverse bacterial viruses.</title>
        <authorList>
            <person name="Shkoporov A.N."/>
            <person name="Stockdale S.R."/>
            <person name="Guerin E."/>
            <person name="Ross R.P."/>
            <person name="Hill C."/>
        </authorList>
    </citation>
    <scope>NUCLEOTIDE SEQUENCE [LARGE SCALE GENOMIC DNA]</scope>
</reference>
<dbReference type="CDD" id="cd07557">
    <property type="entry name" value="trimeric_dUTPase"/>
    <property type="match status" value="1"/>
</dbReference>
<dbReference type="Gene3D" id="2.70.40.10">
    <property type="match status" value="1"/>
</dbReference>
<name>A0A7M1RTS1_9CAUD</name>
<dbReference type="GO" id="GO:0000287">
    <property type="term" value="F:magnesium ion binding"/>
    <property type="evidence" value="ECO:0007669"/>
    <property type="project" value="InterPro"/>
</dbReference>
<evidence type="ECO:0000313" key="8">
    <source>
        <dbReference type="Proteomes" id="UP000593734"/>
    </source>
</evidence>
<dbReference type="GO" id="GO:0004170">
    <property type="term" value="F:dUTP diphosphatase activity"/>
    <property type="evidence" value="ECO:0007669"/>
    <property type="project" value="UniProtKB-EC"/>
</dbReference>
<dbReference type="InterPro" id="IPR008181">
    <property type="entry name" value="dUTPase"/>
</dbReference>
<proteinExistence type="inferred from homology"/>
<dbReference type="EMBL" id="MT774401">
    <property type="protein sequence ID" value="QOR57202.1"/>
    <property type="molecule type" value="Genomic_DNA"/>
</dbReference>
<evidence type="ECO:0000256" key="3">
    <source>
        <dbReference type="ARBA" id="ARBA00022801"/>
    </source>
</evidence>
<dbReference type="KEGG" id="vg:65131134"/>
<dbReference type="PANTHER" id="PTHR11241:SF0">
    <property type="entry name" value="DEOXYURIDINE 5'-TRIPHOSPHATE NUCLEOTIDOHYDROLASE"/>
    <property type="match status" value="1"/>
</dbReference>
<comment type="similarity">
    <text evidence="1">Belongs to the dUTPase family.</text>
</comment>
<evidence type="ECO:0000259" key="6">
    <source>
        <dbReference type="Pfam" id="PF00692"/>
    </source>
</evidence>
<dbReference type="SUPFAM" id="SSF51283">
    <property type="entry name" value="dUTPase-like"/>
    <property type="match status" value="1"/>
</dbReference>
<dbReference type="PANTHER" id="PTHR11241">
    <property type="entry name" value="DEOXYURIDINE 5'-TRIPHOSPHATE NUCLEOTIDOHYDROLASE"/>
    <property type="match status" value="1"/>
</dbReference>
<organism evidence="7 8">
    <name type="scientific">uncultured phage cr6_1</name>
    <dbReference type="NCBI Taxonomy" id="2772085"/>
    <lineage>
        <taxon>Viruses</taxon>
        <taxon>Duplodnaviria</taxon>
        <taxon>Heunggongvirae</taxon>
        <taxon>Uroviricota</taxon>
        <taxon>Caudoviricetes</taxon>
        <taxon>Crassvirales</taxon>
        <taxon>Suoliviridae</taxon>
        <taxon>Bearivirinae</taxon>
        <taxon>Afonbuvirus</taxon>
        <taxon>Afonbuvirus faecalis</taxon>
    </lineage>
</organism>
<accession>A0A7M1RTS1</accession>
<dbReference type="GO" id="GO:0006226">
    <property type="term" value="P:dUMP biosynthetic process"/>
    <property type="evidence" value="ECO:0007669"/>
    <property type="project" value="InterPro"/>
</dbReference>
<dbReference type="InterPro" id="IPR036157">
    <property type="entry name" value="dUTPase-like_sf"/>
</dbReference>
<dbReference type="Proteomes" id="UP000593734">
    <property type="component" value="Segment"/>
</dbReference>
<dbReference type="Pfam" id="PF00692">
    <property type="entry name" value="dUTPase"/>
    <property type="match status" value="1"/>
</dbReference>
<feature type="region of interest" description="Disordered" evidence="5">
    <location>
        <begin position="147"/>
        <end position="171"/>
    </location>
</feature>
<keyword evidence="3" id="KW-0378">Hydrolase</keyword>
<dbReference type="InterPro" id="IPR029054">
    <property type="entry name" value="dUTPase-like"/>
</dbReference>
<dbReference type="GO" id="GO:0046081">
    <property type="term" value="P:dUTP catabolic process"/>
    <property type="evidence" value="ECO:0007669"/>
    <property type="project" value="InterPro"/>
</dbReference>
<sequence>MEQLKFKKLDYSVKKEDGTEEIKKSEGKLPTRATSSSAGLDLYTTRITQEVDNSGKLVLVYHTDIAVEIPEGYVGFICMKSSISKRSIIMCNGIGVIDSDYRGELMAKFKVTTDAIPTVYTTDEPFAQLVIVPCSILEPTLVEELNETERGEKGFGEATAEQNNEIKEVKE</sequence>
<feature type="domain" description="dUTPase-like" evidence="6">
    <location>
        <begin position="26"/>
        <end position="157"/>
    </location>
</feature>
<evidence type="ECO:0000256" key="1">
    <source>
        <dbReference type="ARBA" id="ARBA00006581"/>
    </source>
</evidence>
<keyword evidence="8" id="KW-1185">Reference proteome</keyword>
<protein>
    <recommendedName>
        <fullName evidence="2">dUTP diphosphatase</fullName>
        <ecNumber evidence="2">3.6.1.23</ecNumber>
    </recommendedName>
</protein>
<dbReference type="InterPro" id="IPR033704">
    <property type="entry name" value="dUTPase_trimeric"/>
</dbReference>
<evidence type="ECO:0000313" key="7">
    <source>
        <dbReference type="EMBL" id="QOR57202.1"/>
    </source>
</evidence>
<dbReference type="GeneID" id="65131134"/>
<evidence type="ECO:0000256" key="5">
    <source>
        <dbReference type="SAM" id="MobiDB-lite"/>
    </source>
</evidence>
<evidence type="ECO:0000256" key="2">
    <source>
        <dbReference type="ARBA" id="ARBA00012379"/>
    </source>
</evidence>
<dbReference type="EC" id="3.6.1.23" evidence="2"/>